<dbReference type="EMBL" id="AM946015">
    <property type="protein sequence ID" value="CAR41492.1"/>
    <property type="molecule type" value="Genomic_DNA"/>
</dbReference>
<dbReference type="GO" id="GO:0016020">
    <property type="term" value="C:membrane"/>
    <property type="evidence" value="ECO:0007669"/>
    <property type="project" value="UniProtKB-SubCell"/>
</dbReference>
<dbReference type="InterPro" id="IPR050368">
    <property type="entry name" value="ClC-type_chloride_channel"/>
</dbReference>
<dbReference type="HOGENOM" id="CLU_015263_1_0_9"/>
<keyword evidence="4 5" id="KW-0472">Membrane</keyword>
<accession>B9DRQ8</accession>
<dbReference type="PANTHER" id="PTHR43427">
    <property type="entry name" value="CHLORIDE CHANNEL PROTEIN CLC-E"/>
    <property type="match status" value="1"/>
</dbReference>
<dbReference type="Proteomes" id="UP000000449">
    <property type="component" value="Chromosome"/>
</dbReference>
<evidence type="ECO:0000256" key="5">
    <source>
        <dbReference type="SAM" id="Phobius"/>
    </source>
</evidence>
<dbReference type="AlphaFoldDB" id="B9DRQ8"/>
<name>B9DRQ8_STRU0</name>
<dbReference type="InterPro" id="IPR014743">
    <property type="entry name" value="Cl-channel_core"/>
</dbReference>
<proteinExistence type="predicted"/>
<evidence type="ECO:0000313" key="6">
    <source>
        <dbReference type="EMBL" id="CAR41492.1"/>
    </source>
</evidence>
<evidence type="ECO:0000256" key="3">
    <source>
        <dbReference type="ARBA" id="ARBA00022989"/>
    </source>
</evidence>
<feature type="transmembrane region" description="Helical" evidence="5">
    <location>
        <begin position="257"/>
        <end position="275"/>
    </location>
</feature>
<feature type="transmembrane region" description="Helical" evidence="5">
    <location>
        <begin position="52"/>
        <end position="71"/>
    </location>
</feature>
<gene>
    <name evidence="6" type="ordered locus">SUB0643</name>
</gene>
<feature type="transmembrane region" description="Helical" evidence="5">
    <location>
        <begin position="301"/>
        <end position="318"/>
    </location>
</feature>
<keyword evidence="7" id="KW-1185">Reference proteome</keyword>
<dbReference type="STRING" id="218495.SUB0643"/>
<protein>
    <submittedName>
        <fullName evidence="6">Voltage gated chloride channel protein</fullName>
    </submittedName>
</protein>
<feature type="transmembrane region" description="Helical" evidence="5">
    <location>
        <begin position="183"/>
        <end position="203"/>
    </location>
</feature>
<evidence type="ECO:0000313" key="7">
    <source>
        <dbReference type="Proteomes" id="UP000000449"/>
    </source>
</evidence>
<feature type="transmembrane region" description="Helical" evidence="5">
    <location>
        <begin position="147"/>
        <end position="171"/>
    </location>
</feature>
<dbReference type="RefSeq" id="WP_012658164.1">
    <property type="nucleotide sequence ID" value="NC_012004.1"/>
</dbReference>
<sequence>MTNISELKKIVNLKETTLLSLFALVIGLVVGLLDFIFGKGLLDISAFRDNHLIMLLPFLGFGGLLIVYLYNRFGGKAKAGMGLIFDVGHAQEEDIPLVLIPLVIFSTWLTHLFGGSAGREGVAVQIGATLSHYFASYTKNKDLSKPFLLIGMSAGFAGLFQTPLAAIVFALEILVLDSIKLNALIPMTLAALTASATSHRLGLEKFSVAIGNPEPITLLLVLKLALLGLLFAVAGNVFAYLLSYGKNLLAERFPNPYLRIAVMGLLLSLLLFLFYQGRYSGLGTNLIQLSFTNHAIKSYDWFFKLFFTVVTIAAGFQGGEVTPLFSIGASLGIVLAPIFGLPLETVAALGYISVFSSATNTFLAPFLIGFEVFGPEHFLYYFIVLVFAYSIDRKHSIYPKQKLQLL</sequence>
<dbReference type="eggNOG" id="COG0038">
    <property type="taxonomic scope" value="Bacteria"/>
</dbReference>
<comment type="subcellular location">
    <subcellularLocation>
        <location evidence="1">Membrane</location>
        <topology evidence="1">Multi-pass membrane protein</topology>
    </subcellularLocation>
</comment>
<evidence type="ECO:0000256" key="4">
    <source>
        <dbReference type="ARBA" id="ARBA00023136"/>
    </source>
</evidence>
<organism evidence="6 7">
    <name type="scientific">Streptococcus uberis (strain ATCC BAA-854 / 0140J)</name>
    <dbReference type="NCBI Taxonomy" id="218495"/>
    <lineage>
        <taxon>Bacteria</taxon>
        <taxon>Bacillati</taxon>
        <taxon>Bacillota</taxon>
        <taxon>Bacilli</taxon>
        <taxon>Lactobacillales</taxon>
        <taxon>Streptococcaceae</taxon>
        <taxon>Streptococcus</taxon>
    </lineage>
</organism>
<dbReference type="GO" id="GO:0015108">
    <property type="term" value="F:chloride transmembrane transporter activity"/>
    <property type="evidence" value="ECO:0007669"/>
    <property type="project" value="InterPro"/>
</dbReference>
<dbReference type="InterPro" id="IPR001807">
    <property type="entry name" value="ClC"/>
</dbReference>
<dbReference type="Pfam" id="PF00654">
    <property type="entry name" value="Voltage_CLC"/>
    <property type="match status" value="1"/>
</dbReference>
<dbReference type="PANTHER" id="PTHR43427:SF12">
    <property type="entry name" value="CHLORIDE TRANSPORTER"/>
    <property type="match status" value="1"/>
</dbReference>
<keyword evidence="3 5" id="KW-1133">Transmembrane helix</keyword>
<feature type="transmembrane region" description="Helical" evidence="5">
    <location>
        <begin position="18"/>
        <end position="37"/>
    </location>
</feature>
<feature type="transmembrane region" description="Helical" evidence="5">
    <location>
        <begin position="224"/>
        <end position="245"/>
    </location>
</feature>
<evidence type="ECO:0000256" key="1">
    <source>
        <dbReference type="ARBA" id="ARBA00004141"/>
    </source>
</evidence>
<dbReference type="Gene3D" id="1.10.3080.10">
    <property type="entry name" value="Clc chloride channel"/>
    <property type="match status" value="1"/>
</dbReference>
<dbReference type="KEGG" id="sub:SUB0643"/>
<keyword evidence="2 5" id="KW-0812">Transmembrane</keyword>
<dbReference type="SUPFAM" id="SSF81340">
    <property type="entry name" value="Clc chloride channel"/>
    <property type="match status" value="1"/>
</dbReference>
<evidence type="ECO:0000256" key="2">
    <source>
        <dbReference type="ARBA" id="ARBA00022692"/>
    </source>
</evidence>
<dbReference type="OrthoDB" id="9767361at2"/>
<reference evidence="7" key="1">
    <citation type="journal article" date="2009" name="BMC Genomics">
        <title>Evidence for niche adaptation in the genome of the bovine pathogen Streptococcus uberis.</title>
        <authorList>
            <person name="Ward P.N."/>
            <person name="Holden M.T.G."/>
            <person name="Leigh J.A."/>
            <person name="Lennard N."/>
            <person name="Bignell A."/>
            <person name="Barron A."/>
            <person name="Clark L."/>
            <person name="Quail M.A."/>
            <person name="Woodward J."/>
            <person name="Barrell B.G."/>
            <person name="Egan S.A."/>
            <person name="Field T.R."/>
            <person name="Maskell D."/>
            <person name="Kehoe M."/>
            <person name="Dowson C.G."/>
            <person name="Chanter N."/>
            <person name="Whatmore A.M."/>
            <person name="Bentley S.D."/>
            <person name="Parkhill J."/>
        </authorList>
    </citation>
    <scope>NUCLEOTIDE SEQUENCE [LARGE SCALE GENOMIC DNA]</scope>
    <source>
        <strain evidence="7">ATCC BAA-854 / 0140J</strain>
    </source>
</reference>
<dbReference type="PRINTS" id="PR00762">
    <property type="entry name" value="CLCHANNEL"/>
</dbReference>